<evidence type="ECO:0000256" key="4">
    <source>
        <dbReference type="ARBA" id="ARBA00023163"/>
    </source>
</evidence>
<dbReference type="InterPro" id="IPR053812">
    <property type="entry name" value="HTH_Sigma70_ECF-like"/>
</dbReference>
<comment type="caution">
    <text evidence="6">The sequence shown here is derived from an EMBL/GenBank/DDBJ whole genome shotgun (WGS) entry which is preliminary data.</text>
</comment>
<sequence>MTAMFQNGNPEYFSFTKQAFTTPPLFGHIVFATRGQFVDYAKIASAWQDGDREAGDALFNAIGGELRAIAASRLRQERHCSLSTGDLVNEAIIKLFRLNIMEFQGRAHILALASRLMRQILIDEARKRGRDKHHHTSITLTTNVANWEMPIDLLSMELVLEELAEIDEQRAKLVEMRFFGGMTNADIAVVLGVSEPTVKRRWAATRAWLRHRLDRPA</sequence>
<accession>A0A418NUQ6</accession>
<dbReference type="Proteomes" id="UP000286576">
    <property type="component" value="Unassembled WGS sequence"/>
</dbReference>
<reference evidence="6 7" key="1">
    <citation type="submission" date="2018-08" db="EMBL/GenBank/DDBJ databases">
        <title>Erythrobacter zhengii sp.nov., a bacterium isolated from deep-sea sediment.</title>
        <authorList>
            <person name="Fang C."/>
            <person name="Wu Y.-H."/>
            <person name="Sun C."/>
            <person name="Wang H."/>
            <person name="Cheng H."/>
            <person name="Meng F.-X."/>
            <person name="Wang C.-S."/>
            <person name="Xu X.-W."/>
        </authorList>
    </citation>
    <scope>NUCLEOTIDE SEQUENCE [LARGE SCALE GENOMIC DNA]</scope>
    <source>
        <strain evidence="6 7">V18</strain>
    </source>
</reference>
<dbReference type="GO" id="GO:0016987">
    <property type="term" value="F:sigma factor activity"/>
    <property type="evidence" value="ECO:0007669"/>
    <property type="project" value="UniProtKB-KW"/>
</dbReference>
<dbReference type="InterPro" id="IPR013324">
    <property type="entry name" value="RNA_pol_sigma_r3/r4-like"/>
</dbReference>
<keyword evidence="7" id="KW-1185">Reference proteome</keyword>
<dbReference type="InterPro" id="IPR014284">
    <property type="entry name" value="RNA_pol_sigma-70_dom"/>
</dbReference>
<feature type="domain" description="RNA polymerase sigma-70 ECF-like HTH" evidence="5">
    <location>
        <begin position="41"/>
        <end position="214"/>
    </location>
</feature>
<evidence type="ECO:0000256" key="3">
    <source>
        <dbReference type="ARBA" id="ARBA00023082"/>
    </source>
</evidence>
<dbReference type="Pfam" id="PF07638">
    <property type="entry name" value="Sigma70_ECF"/>
    <property type="match status" value="1"/>
</dbReference>
<evidence type="ECO:0000313" key="7">
    <source>
        <dbReference type="Proteomes" id="UP000286576"/>
    </source>
</evidence>
<evidence type="ECO:0000256" key="1">
    <source>
        <dbReference type="ARBA" id="ARBA00010641"/>
    </source>
</evidence>
<gene>
    <name evidence="6" type="ORF">D2V07_05165</name>
</gene>
<keyword evidence="3" id="KW-0731">Sigma factor</keyword>
<dbReference type="PANTHER" id="PTHR43133:SF39">
    <property type="entry name" value="SIMILAR TO RNA POLYMERASE SIGMA-E FACTOR"/>
    <property type="match status" value="1"/>
</dbReference>
<dbReference type="NCBIfam" id="TIGR02999">
    <property type="entry name" value="Sig-70_X6"/>
    <property type="match status" value="1"/>
</dbReference>
<dbReference type="SUPFAM" id="SSF88659">
    <property type="entry name" value="Sigma3 and sigma4 domains of RNA polymerase sigma factors"/>
    <property type="match status" value="1"/>
</dbReference>
<keyword evidence="4" id="KW-0804">Transcription</keyword>
<keyword evidence="2" id="KW-0805">Transcription regulation</keyword>
<dbReference type="PANTHER" id="PTHR43133">
    <property type="entry name" value="RNA POLYMERASE ECF-TYPE SIGMA FACTO"/>
    <property type="match status" value="1"/>
</dbReference>
<dbReference type="NCBIfam" id="TIGR02937">
    <property type="entry name" value="sigma70-ECF"/>
    <property type="match status" value="1"/>
</dbReference>
<dbReference type="InterPro" id="IPR036388">
    <property type="entry name" value="WH-like_DNA-bd_sf"/>
</dbReference>
<dbReference type="AlphaFoldDB" id="A0A418NUQ6"/>
<dbReference type="EMBL" id="QXFL01000002">
    <property type="protein sequence ID" value="RIV87729.1"/>
    <property type="molecule type" value="Genomic_DNA"/>
</dbReference>
<dbReference type="SUPFAM" id="SSF88946">
    <property type="entry name" value="Sigma2 domain of RNA polymerase sigma factors"/>
    <property type="match status" value="1"/>
</dbReference>
<protein>
    <submittedName>
        <fullName evidence="6">Sigma-70 family RNA polymerase sigma factor</fullName>
    </submittedName>
</protein>
<dbReference type="InterPro" id="IPR039425">
    <property type="entry name" value="RNA_pol_sigma-70-like"/>
</dbReference>
<dbReference type="InterPro" id="IPR011517">
    <property type="entry name" value="RNA_pol_sigma70_ECF-like"/>
</dbReference>
<dbReference type="InterPro" id="IPR013325">
    <property type="entry name" value="RNA_pol_sigma_r2"/>
</dbReference>
<evidence type="ECO:0000256" key="2">
    <source>
        <dbReference type="ARBA" id="ARBA00023015"/>
    </source>
</evidence>
<name>A0A418NUQ6_9SPHN</name>
<evidence type="ECO:0000313" key="6">
    <source>
        <dbReference type="EMBL" id="RIV87729.1"/>
    </source>
</evidence>
<organism evidence="6 7">
    <name type="scientific">Aurantiacibacter zhengii</name>
    <dbReference type="NCBI Taxonomy" id="2307003"/>
    <lineage>
        <taxon>Bacteria</taxon>
        <taxon>Pseudomonadati</taxon>
        <taxon>Pseudomonadota</taxon>
        <taxon>Alphaproteobacteria</taxon>
        <taxon>Sphingomonadales</taxon>
        <taxon>Erythrobacteraceae</taxon>
        <taxon>Aurantiacibacter</taxon>
    </lineage>
</organism>
<evidence type="ECO:0000259" key="5">
    <source>
        <dbReference type="Pfam" id="PF07638"/>
    </source>
</evidence>
<comment type="similarity">
    <text evidence="1">Belongs to the sigma-70 factor family. ECF subfamily.</text>
</comment>
<dbReference type="GO" id="GO:0006352">
    <property type="term" value="P:DNA-templated transcription initiation"/>
    <property type="evidence" value="ECO:0007669"/>
    <property type="project" value="InterPro"/>
</dbReference>
<proteinExistence type="inferred from homology"/>
<dbReference type="Gene3D" id="1.10.1740.10">
    <property type="match status" value="1"/>
</dbReference>
<dbReference type="Gene3D" id="1.10.10.10">
    <property type="entry name" value="Winged helix-like DNA-binding domain superfamily/Winged helix DNA-binding domain"/>
    <property type="match status" value="1"/>
</dbReference>